<name>A0A560K5K8_9BRAD</name>
<evidence type="ECO:0000259" key="1">
    <source>
        <dbReference type="Pfam" id="PF00144"/>
    </source>
</evidence>
<evidence type="ECO:0000313" key="3">
    <source>
        <dbReference type="Proteomes" id="UP000315914"/>
    </source>
</evidence>
<gene>
    <name evidence="2" type="ORF">FBZ95_103336</name>
</gene>
<comment type="caution">
    <text evidence="2">The sequence shown here is derived from an EMBL/GenBank/DDBJ whole genome shotgun (WGS) entry which is preliminary data.</text>
</comment>
<dbReference type="SUPFAM" id="SSF56601">
    <property type="entry name" value="beta-lactamase/transpeptidase-like"/>
    <property type="match status" value="1"/>
</dbReference>
<feature type="domain" description="Beta-lactamase-related" evidence="1">
    <location>
        <begin position="24"/>
        <end position="72"/>
    </location>
</feature>
<dbReference type="PANTHER" id="PTHR46825:SF9">
    <property type="entry name" value="BETA-LACTAMASE-RELATED DOMAIN-CONTAINING PROTEIN"/>
    <property type="match status" value="1"/>
</dbReference>
<reference evidence="2 3" key="1">
    <citation type="submission" date="2019-06" db="EMBL/GenBank/DDBJ databases">
        <title>Genomic Encyclopedia of Type Strains, Phase IV (KMG-V): Genome sequencing to study the core and pangenomes of soil and plant-associated prokaryotes.</title>
        <authorList>
            <person name="Whitman W."/>
        </authorList>
    </citation>
    <scope>NUCLEOTIDE SEQUENCE [LARGE SCALE GENOMIC DNA]</scope>
    <source>
        <strain evidence="2 3">BR 10556</strain>
    </source>
</reference>
<dbReference type="EMBL" id="VITW01000003">
    <property type="protein sequence ID" value="TWB78497.1"/>
    <property type="molecule type" value="Genomic_DNA"/>
</dbReference>
<dbReference type="AlphaFoldDB" id="A0A560K5K8"/>
<dbReference type="InterPro" id="IPR050491">
    <property type="entry name" value="AmpC-like"/>
</dbReference>
<evidence type="ECO:0000313" key="2">
    <source>
        <dbReference type="EMBL" id="TWB78497.1"/>
    </source>
</evidence>
<dbReference type="InterPro" id="IPR012338">
    <property type="entry name" value="Beta-lactam/transpept-like"/>
</dbReference>
<accession>A0A560K5K8</accession>
<dbReference type="InterPro" id="IPR001466">
    <property type="entry name" value="Beta-lactam-related"/>
</dbReference>
<sequence>MDTWLRSAIDYIGSWIEFQQRTIGQPDVIVAFAHRGETVAEHAFGLANLDTGEKLTPRHRFRIASHSKSFTSPAS</sequence>
<dbReference type="Gene3D" id="3.40.710.10">
    <property type="entry name" value="DD-peptidase/beta-lactamase superfamily"/>
    <property type="match status" value="1"/>
</dbReference>
<dbReference type="PANTHER" id="PTHR46825">
    <property type="entry name" value="D-ALANYL-D-ALANINE-CARBOXYPEPTIDASE/ENDOPEPTIDASE AMPH"/>
    <property type="match status" value="1"/>
</dbReference>
<protein>
    <submittedName>
        <fullName evidence="2">Beta-lactamase</fullName>
    </submittedName>
</protein>
<dbReference type="Pfam" id="PF00144">
    <property type="entry name" value="Beta-lactamase"/>
    <property type="match status" value="1"/>
</dbReference>
<proteinExistence type="predicted"/>
<organism evidence="2 3">
    <name type="scientific">Bradyrhizobium sacchari</name>
    <dbReference type="NCBI Taxonomy" id="1399419"/>
    <lineage>
        <taxon>Bacteria</taxon>
        <taxon>Pseudomonadati</taxon>
        <taxon>Pseudomonadota</taxon>
        <taxon>Alphaproteobacteria</taxon>
        <taxon>Hyphomicrobiales</taxon>
        <taxon>Nitrobacteraceae</taxon>
        <taxon>Bradyrhizobium</taxon>
    </lineage>
</organism>
<dbReference type="STRING" id="1399419.A5906_24455"/>
<keyword evidence="3" id="KW-1185">Reference proteome</keyword>
<dbReference type="Proteomes" id="UP000315914">
    <property type="component" value="Unassembled WGS sequence"/>
</dbReference>